<dbReference type="PATRIC" id="fig|1666911.3.peg.5441"/>
<dbReference type="SUPFAM" id="SSF48452">
    <property type="entry name" value="TPR-like"/>
    <property type="match status" value="1"/>
</dbReference>
<dbReference type="PROSITE" id="PS50005">
    <property type="entry name" value="TPR"/>
    <property type="match status" value="1"/>
</dbReference>
<dbReference type="EMBL" id="LJZR01000088">
    <property type="protein sequence ID" value="KPQ31691.1"/>
    <property type="molecule type" value="Genomic_DNA"/>
</dbReference>
<dbReference type="AlphaFoldDB" id="A0A0P7ZG82"/>
<comment type="caution">
    <text evidence="2">The sequence shown here is derived from an EMBL/GenBank/DDBJ whole genome shotgun (WGS) entry which is preliminary data.</text>
</comment>
<dbReference type="Proteomes" id="UP000050465">
    <property type="component" value="Unassembled WGS sequence"/>
</dbReference>
<dbReference type="Gene3D" id="1.25.40.10">
    <property type="entry name" value="Tetratricopeptide repeat domain"/>
    <property type="match status" value="1"/>
</dbReference>
<sequence>RSHYQQALDIKIEYNDRYSQASTYHQLGSVAEELREYEQARSHYQQALVTYVEYNDPHNAGIVLRSFSRLYQATQDASLLTEVAQCLNSTVEEVTQLFEQFNQSA</sequence>
<accession>A0A0P7ZG82</accession>
<gene>
    <name evidence="2" type="ORF">HLUCCA11_23185</name>
</gene>
<evidence type="ECO:0000313" key="3">
    <source>
        <dbReference type="Proteomes" id="UP000050465"/>
    </source>
</evidence>
<organism evidence="2 3">
    <name type="scientific">Phormidesmis priestleyi Ana</name>
    <dbReference type="NCBI Taxonomy" id="1666911"/>
    <lineage>
        <taxon>Bacteria</taxon>
        <taxon>Bacillati</taxon>
        <taxon>Cyanobacteriota</taxon>
        <taxon>Cyanophyceae</taxon>
        <taxon>Leptolyngbyales</taxon>
        <taxon>Leptolyngbyaceae</taxon>
        <taxon>Phormidesmis</taxon>
    </lineage>
</organism>
<proteinExistence type="predicted"/>
<dbReference type="Pfam" id="PF13424">
    <property type="entry name" value="TPR_12"/>
    <property type="match status" value="1"/>
</dbReference>
<protein>
    <submittedName>
        <fullName evidence="2">Uncharacterized protein</fullName>
    </submittedName>
</protein>
<feature type="non-terminal residue" evidence="2">
    <location>
        <position position="1"/>
    </location>
</feature>
<name>A0A0P7ZG82_9CYAN</name>
<keyword evidence="1" id="KW-0802">TPR repeat</keyword>
<evidence type="ECO:0000256" key="1">
    <source>
        <dbReference type="PROSITE-ProRule" id="PRU00339"/>
    </source>
</evidence>
<dbReference type="InterPro" id="IPR019734">
    <property type="entry name" value="TPR_rpt"/>
</dbReference>
<reference evidence="2 3" key="1">
    <citation type="submission" date="2015-09" db="EMBL/GenBank/DDBJ databases">
        <title>Identification and resolution of microdiversity through metagenomic sequencing of parallel consortia.</title>
        <authorList>
            <person name="Nelson W.C."/>
            <person name="Romine M.F."/>
            <person name="Lindemann S.R."/>
        </authorList>
    </citation>
    <scope>NUCLEOTIDE SEQUENCE [LARGE SCALE GENOMIC DNA]</scope>
    <source>
        <strain evidence="2">Ana</strain>
    </source>
</reference>
<feature type="repeat" description="TPR" evidence="1">
    <location>
        <begin position="21"/>
        <end position="54"/>
    </location>
</feature>
<evidence type="ECO:0000313" key="2">
    <source>
        <dbReference type="EMBL" id="KPQ31691.1"/>
    </source>
</evidence>
<dbReference type="InterPro" id="IPR011990">
    <property type="entry name" value="TPR-like_helical_dom_sf"/>
</dbReference>